<dbReference type="PATRIC" id="fig|29290.4.peg.964"/>
<comment type="subcellular location">
    <subcellularLocation>
        <location evidence="9">Cytoplasm</location>
    </subcellularLocation>
</comment>
<protein>
    <recommendedName>
        <fullName evidence="9">Phosphopantetheine adenylyltransferase</fullName>
        <ecNumber evidence="9">2.7.7.3</ecNumber>
    </recommendedName>
    <alternativeName>
        <fullName evidence="9">Dephospho-CoA pyrophosphorylase</fullName>
    </alternativeName>
    <alternativeName>
        <fullName evidence="9">Pantetheine-phosphate adenylyltransferase</fullName>
        <shortName evidence="9">PPAT</shortName>
    </alternativeName>
</protein>
<feature type="binding site" evidence="9">
    <location>
        <position position="42"/>
    </location>
    <ligand>
        <name>substrate</name>
    </ligand>
</feature>
<dbReference type="Gene3D" id="3.40.50.620">
    <property type="entry name" value="HUPs"/>
    <property type="match status" value="1"/>
</dbReference>
<dbReference type="PRINTS" id="PR01020">
    <property type="entry name" value="LPSBIOSNTHSS"/>
</dbReference>
<comment type="caution">
    <text evidence="11">The sequence shown here is derived from an EMBL/GenBank/DDBJ whole genome shotgun (WGS) entry which is preliminary data.</text>
</comment>
<keyword evidence="2 9" id="KW-0808">Transferase</keyword>
<reference evidence="11 12" key="1">
    <citation type="submission" date="2015-02" db="EMBL/GenBank/DDBJ databases">
        <title>Single-cell genomics of uncultivated deep-branching MTB reveals a conserved set of magnetosome genes.</title>
        <authorList>
            <person name="Kolinko S."/>
            <person name="Richter M."/>
            <person name="Glockner F.O."/>
            <person name="Brachmann A."/>
            <person name="Schuler D."/>
        </authorList>
    </citation>
    <scope>NUCLEOTIDE SEQUENCE [LARGE SCALE GENOMIC DNA]</scope>
    <source>
        <strain evidence="11">TM-1</strain>
    </source>
</reference>
<evidence type="ECO:0000256" key="7">
    <source>
        <dbReference type="ARBA" id="ARBA00022993"/>
    </source>
</evidence>
<dbReference type="NCBIfam" id="TIGR00125">
    <property type="entry name" value="cyt_tran_rel"/>
    <property type="match status" value="1"/>
</dbReference>
<evidence type="ECO:0000313" key="11">
    <source>
        <dbReference type="EMBL" id="KJU87079.1"/>
    </source>
</evidence>
<feature type="domain" description="Cytidyltransferase-like" evidence="10">
    <location>
        <begin position="6"/>
        <end position="140"/>
    </location>
</feature>
<dbReference type="GO" id="GO:0005524">
    <property type="term" value="F:ATP binding"/>
    <property type="evidence" value="ECO:0007669"/>
    <property type="project" value="UniProtKB-KW"/>
</dbReference>
<keyword evidence="3 9" id="KW-0548">Nucleotidyltransferase</keyword>
<dbReference type="AlphaFoldDB" id="A0A0F3GYM6"/>
<keyword evidence="4 9" id="KW-0547">Nucleotide-binding</keyword>
<evidence type="ECO:0000256" key="1">
    <source>
        <dbReference type="ARBA" id="ARBA00022490"/>
    </source>
</evidence>
<feature type="binding site" evidence="9">
    <location>
        <begin position="95"/>
        <end position="97"/>
    </location>
    <ligand>
        <name>ATP</name>
        <dbReference type="ChEBI" id="CHEBI:30616"/>
    </ligand>
</feature>
<dbReference type="UniPathway" id="UPA00241">
    <property type="reaction ID" value="UER00355"/>
</dbReference>
<feature type="binding site" evidence="9">
    <location>
        <position position="10"/>
    </location>
    <ligand>
        <name>substrate</name>
    </ligand>
</feature>
<feature type="binding site" evidence="9">
    <location>
        <position position="80"/>
    </location>
    <ligand>
        <name>substrate</name>
    </ligand>
</feature>
<comment type="catalytic activity">
    <reaction evidence="8 9">
        <text>(R)-4'-phosphopantetheine + ATP + H(+) = 3'-dephospho-CoA + diphosphate</text>
        <dbReference type="Rhea" id="RHEA:19801"/>
        <dbReference type="ChEBI" id="CHEBI:15378"/>
        <dbReference type="ChEBI" id="CHEBI:30616"/>
        <dbReference type="ChEBI" id="CHEBI:33019"/>
        <dbReference type="ChEBI" id="CHEBI:57328"/>
        <dbReference type="ChEBI" id="CHEBI:61723"/>
        <dbReference type="EC" id="2.7.7.3"/>
    </reaction>
</comment>
<dbReference type="Proteomes" id="UP000033423">
    <property type="component" value="Unassembled WGS sequence"/>
</dbReference>
<evidence type="ECO:0000256" key="9">
    <source>
        <dbReference type="HAMAP-Rule" id="MF_00151"/>
    </source>
</evidence>
<feature type="binding site" evidence="9">
    <location>
        <begin position="130"/>
        <end position="136"/>
    </location>
    <ligand>
        <name>ATP</name>
        <dbReference type="ChEBI" id="CHEBI:30616"/>
    </ligand>
</feature>
<comment type="similarity">
    <text evidence="9">Belongs to the bacterial CoaD family.</text>
</comment>
<keyword evidence="1 9" id="KW-0963">Cytoplasm</keyword>
<dbReference type="EMBL" id="LACI01000330">
    <property type="protein sequence ID" value="KJU87079.1"/>
    <property type="molecule type" value="Genomic_DNA"/>
</dbReference>
<sequence>MATIAIYPGTFDPFTNGHMDILCRSKRIFDTVVVAITTNPKKNPLFTIAERKDMIEVALHSLGDNGDLANVTVESFEGLLVDYVEGKGSIVIIRGLRAVSDFEYEMQMALLNRRLNPRIDTIFKMPSEEYTFLTSTAIKEIAMLGGSVKGLVPPNVEKALIEKTKALGIAAKYSLRT</sequence>
<evidence type="ECO:0000256" key="2">
    <source>
        <dbReference type="ARBA" id="ARBA00022679"/>
    </source>
</evidence>
<dbReference type="EC" id="2.7.7.3" evidence="9"/>
<name>A0A0F3GYM6_9BACT</name>
<dbReference type="PANTHER" id="PTHR21342">
    <property type="entry name" value="PHOSPHOPANTETHEINE ADENYLYLTRANSFERASE"/>
    <property type="match status" value="1"/>
</dbReference>
<comment type="cofactor">
    <cofactor evidence="9">
        <name>Mg(2+)</name>
        <dbReference type="ChEBI" id="CHEBI:18420"/>
    </cofactor>
</comment>
<dbReference type="InterPro" id="IPR014729">
    <property type="entry name" value="Rossmann-like_a/b/a_fold"/>
</dbReference>
<evidence type="ECO:0000259" key="10">
    <source>
        <dbReference type="Pfam" id="PF01467"/>
    </source>
</evidence>
<dbReference type="InterPro" id="IPR001980">
    <property type="entry name" value="PPAT"/>
</dbReference>
<evidence type="ECO:0000256" key="5">
    <source>
        <dbReference type="ARBA" id="ARBA00022840"/>
    </source>
</evidence>
<evidence type="ECO:0000256" key="6">
    <source>
        <dbReference type="ARBA" id="ARBA00022842"/>
    </source>
</evidence>
<dbReference type="NCBIfam" id="TIGR01510">
    <property type="entry name" value="coaD_prev_kdtB"/>
    <property type="match status" value="1"/>
</dbReference>
<feature type="binding site" evidence="9">
    <location>
        <begin position="10"/>
        <end position="11"/>
    </location>
    <ligand>
        <name>ATP</name>
        <dbReference type="ChEBI" id="CHEBI:30616"/>
    </ligand>
</feature>
<keyword evidence="7 9" id="KW-0173">Coenzyme A biosynthesis</keyword>
<comment type="function">
    <text evidence="9">Reversibly transfers an adenylyl group from ATP to 4'-phosphopantetheine, yielding dephospho-CoA (dPCoA) and pyrophosphate.</text>
</comment>
<dbReference type="HAMAP" id="MF_00151">
    <property type="entry name" value="PPAT_bact"/>
    <property type="match status" value="1"/>
</dbReference>
<evidence type="ECO:0000256" key="4">
    <source>
        <dbReference type="ARBA" id="ARBA00022741"/>
    </source>
</evidence>
<comment type="pathway">
    <text evidence="9">Cofactor biosynthesis; coenzyme A biosynthesis; CoA from (R)-pantothenate: step 4/5.</text>
</comment>
<proteinExistence type="inferred from homology"/>
<comment type="subunit">
    <text evidence="9">Homohexamer.</text>
</comment>
<dbReference type="GO" id="GO:0004595">
    <property type="term" value="F:pantetheine-phosphate adenylyltransferase activity"/>
    <property type="evidence" value="ECO:0007669"/>
    <property type="project" value="UniProtKB-UniRule"/>
</dbReference>
<dbReference type="GO" id="GO:0005737">
    <property type="term" value="C:cytoplasm"/>
    <property type="evidence" value="ECO:0007669"/>
    <property type="project" value="UniProtKB-SubCell"/>
</dbReference>
<dbReference type="PANTHER" id="PTHR21342:SF1">
    <property type="entry name" value="PHOSPHOPANTETHEINE ADENYLYLTRANSFERASE"/>
    <property type="match status" value="1"/>
</dbReference>
<evidence type="ECO:0000256" key="3">
    <source>
        <dbReference type="ARBA" id="ARBA00022695"/>
    </source>
</evidence>
<dbReference type="GO" id="GO:0015937">
    <property type="term" value="P:coenzyme A biosynthetic process"/>
    <property type="evidence" value="ECO:0007669"/>
    <property type="project" value="UniProtKB-UniRule"/>
</dbReference>
<keyword evidence="6 9" id="KW-0460">Magnesium</keyword>
<dbReference type="Pfam" id="PF01467">
    <property type="entry name" value="CTP_transf_like"/>
    <property type="match status" value="1"/>
</dbReference>
<feature type="binding site" evidence="9">
    <location>
        <position position="105"/>
    </location>
    <ligand>
        <name>ATP</name>
        <dbReference type="ChEBI" id="CHEBI:30616"/>
    </ligand>
</feature>
<evidence type="ECO:0000313" key="12">
    <source>
        <dbReference type="Proteomes" id="UP000033423"/>
    </source>
</evidence>
<accession>A0A0F3GYM6</accession>
<dbReference type="SUPFAM" id="SSF52374">
    <property type="entry name" value="Nucleotidylyl transferase"/>
    <property type="match status" value="1"/>
</dbReference>
<keyword evidence="5 9" id="KW-0067">ATP-binding</keyword>
<keyword evidence="12" id="KW-1185">Reference proteome</keyword>
<organism evidence="11 12">
    <name type="scientific">Candidatus Magnetobacterium bavaricum</name>
    <dbReference type="NCBI Taxonomy" id="29290"/>
    <lineage>
        <taxon>Bacteria</taxon>
        <taxon>Pseudomonadati</taxon>
        <taxon>Nitrospirota</taxon>
        <taxon>Thermodesulfovibrionia</taxon>
        <taxon>Thermodesulfovibrionales</taxon>
        <taxon>Candidatus Magnetobacteriaceae</taxon>
        <taxon>Candidatus Magnetobacterium</taxon>
    </lineage>
</organism>
<evidence type="ECO:0000256" key="8">
    <source>
        <dbReference type="ARBA" id="ARBA00029346"/>
    </source>
</evidence>
<feature type="site" description="Transition state stabilizer" evidence="9">
    <location>
        <position position="18"/>
    </location>
</feature>
<dbReference type="InterPro" id="IPR004821">
    <property type="entry name" value="Cyt_trans-like"/>
</dbReference>
<gene>
    <name evidence="9" type="primary">coaD</name>
    <name evidence="11" type="ORF">MBAV_000731</name>
</gene>
<feature type="binding site" evidence="9">
    <location>
        <position position="18"/>
    </location>
    <ligand>
        <name>ATP</name>
        <dbReference type="ChEBI" id="CHEBI:30616"/>
    </ligand>
</feature>
<dbReference type="CDD" id="cd02163">
    <property type="entry name" value="PPAT"/>
    <property type="match status" value="1"/>
</dbReference>
<feature type="binding site" evidence="9">
    <location>
        <position position="94"/>
    </location>
    <ligand>
        <name>substrate</name>
    </ligand>
</feature>